<feature type="region of interest" description="Disordered" evidence="1">
    <location>
        <begin position="69"/>
        <end position="88"/>
    </location>
</feature>
<reference evidence="2 3" key="1">
    <citation type="submission" date="2016-06" db="EMBL/GenBank/DDBJ databases">
        <authorList>
            <person name="Kjaerup R.B."/>
            <person name="Dalgaard T.S."/>
            <person name="Juul-Madsen H.R."/>
        </authorList>
    </citation>
    <scope>NUCLEOTIDE SEQUENCE [LARGE SCALE GENOMIC DNA]</scope>
    <source>
        <strain evidence="2 3">Pb300</strain>
    </source>
</reference>
<comment type="caution">
    <text evidence="2">The sequence shown here is derived from an EMBL/GenBank/DDBJ whole genome shotgun (WGS) entry which is preliminary data.</text>
</comment>
<evidence type="ECO:0000256" key="1">
    <source>
        <dbReference type="SAM" id="MobiDB-lite"/>
    </source>
</evidence>
<dbReference type="VEuPathDB" id="FungiDB:PADG_03253"/>
<dbReference type="AlphaFoldDB" id="A0A1D2J344"/>
<organism evidence="2 3">
    <name type="scientific">Paracoccidioides brasiliensis</name>
    <dbReference type="NCBI Taxonomy" id="121759"/>
    <lineage>
        <taxon>Eukaryota</taxon>
        <taxon>Fungi</taxon>
        <taxon>Dikarya</taxon>
        <taxon>Ascomycota</taxon>
        <taxon>Pezizomycotina</taxon>
        <taxon>Eurotiomycetes</taxon>
        <taxon>Eurotiomycetidae</taxon>
        <taxon>Onygenales</taxon>
        <taxon>Ajellomycetaceae</taxon>
        <taxon>Paracoccidioides</taxon>
    </lineage>
</organism>
<evidence type="ECO:0000313" key="2">
    <source>
        <dbReference type="EMBL" id="ODH12701.1"/>
    </source>
</evidence>
<dbReference type="EMBL" id="LZYO01000834">
    <property type="protein sequence ID" value="ODH12701.1"/>
    <property type="molecule type" value="Genomic_DNA"/>
</dbReference>
<dbReference type="Proteomes" id="UP000242814">
    <property type="component" value="Unassembled WGS sequence"/>
</dbReference>
<name>A0A1D2J344_PARBR</name>
<dbReference type="VEuPathDB" id="FungiDB:PABG_00798"/>
<feature type="compositionally biased region" description="Basic and acidic residues" evidence="1">
    <location>
        <begin position="75"/>
        <end position="87"/>
    </location>
</feature>
<accession>A0A1D2J344</accession>
<proteinExistence type="predicted"/>
<sequence length="165" mass="18763">MENRNYPWIEWIFARFVRGGGRTQEQIVIISIFHLHSKLQLHPSRAIRHSAQHYCVALARTVRLATTSLRQRGQPQDKERQAEERQKRYPSSLLDFLNSASPAELRYGQGQFLWYSDNFKAARAGGAADGLGSLPQRLQSGVLGGQDTTSSEGQIQWKIWKNRGA</sequence>
<evidence type="ECO:0000313" key="3">
    <source>
        <dbReference type="Proteomes" id="UP000242814"/>
    </source>
</evidence>
<gene>
    <name evidence="2" type="ORF">ACO22_08004</name>
</gene>
<protein>
    <submittedName>
        <fullName evidence="2">Uncharacterized protein</fullName>
    </submittedName>
</protein>